<feature type="transmembrane region" description="Helical" evidence="1">
    <location>
        <begin position="44"/>
        <end position="64"/>
    </location>
</feature>
<evidence type="ECO:0000313" key="3">
    <source>
        <dbReference type="Proteomes" id="UP000708208"/>
    </source>
</evidence>
<evidence type="ECO:0000313" key="2">
    <source>
        <dbReference type="EMBL" id="CAG7825493.1"/>
    </source>
</evidence>
<dbReference type="AlphaFoldDB" id="A0A8J2PLY4"/>
<gene>
    <name evidence="2" type="ORF">AFUS01_LOCUS35601</name>
</gene>
<accession>A0A8J2PLY4</accession>
<name>A0A8J2PLY4_9HEXA</name>
<proteinExistence type="predicted"/>
<reference evidence="2" key="1">
    <citation type="submission" date="2021-06" db="EMBL/GenBank/DDBJ databases">
        <authorList>
            <person name="Hodson N. C."/>
            <person name="Mongue J. A."/>
            <person name="Jaron S. K."/>
        </authorList>
    </citation>
    <scope>NUCLEOTIDE SEQUENCE</scope>
</reference>
<dbReference type="Proteomes" id="UP000708208">
    <property type="component" value="Unassembled WGS sequence"/>
</dbReference>
<keyword evidence="1" id="KW-1133">Transmembrane helix</keyword>
<protein>
    <submittedName>
        <fullName evidence="2">Uncharacterized protein</fullName>
    </submittedName>
</protein>
<dbReference type="EMBL" id="CAJVCH010536491">
    <property type="protein sequence ID" value="CAG7825493.1"/>
    <property type="molecule type" value="Genomic_DNA"/>
</dbReference>
<comment type="caution">
    <text evidence="2">The sequence shown here is derived from an EMBL/GenBank/DDBJ whole genome shotgun (WGS) entry which is preliminary data.</text>
</comment>
<keyword evidence="3" id="KW-1185">Reference proteome</keyword>
<feature type="non-terminal residue" evidence="2">
    <location>
        <position position="1"/>
    </location>
</feature>
<keyword evidence="1" id="KW-0472">Membrane</keyword>
<organism evidence="2 3">
    <name type="scientific">Allacma fusca</name>
    <dbReference type="NCBI Taxonomy" id="39272"/>
    <lineage>
        <taxon>Eukaryota</taxon>
        <taxon>Metazoa</taxon>
        <taxon>Ecdysozoa</taxon>
        <taxon>Arthropoda</taxon>
        <taxon>Hexapoda</taxon>
        <taxon>Collembola</taxon>
        <taxon>Symphypleona</taxon>
        <taxon>Sminthuridae</taxon>
        <taxon>Allacma</taxon>
    </lineage>
</organism>
<keyword evidence="1" id="KW-0812">Transmembrane</keyword>
<evidence type="ECO:0000256" key="1">
    <source>
        <dbReference type="SAM" id="Phobius"/>
    </source>
</evidence>
<sequence>LQRYLGKCKGVCFSRILPGHICPFLISTLGTAVRVTSEGNDEALFVFCVFTFTFYANGSMVLFVPFNPTFPGIPGILKVLTKVSLEL</sequence>